<protein>
    <submittedName>
        <fullName evidence="1">Uncharacterized protein</fullName>
    </submittedName>
</protein>
<accession>A0A803SNX9</accession>
<sequence>MLIFTYGPSLPFVHLLDWNVEALSDVFHGFTGGRNDSYTFGYTFWKTHLDASTPAFHDSIWDSRSSREVHGVSVKGVCLWEFFFWQIQVTEAWSSKNTETTQKMELRKREYNSYYG</sequence>
<proteinExistence type="predicted"/>
<reference evidence="1" key="1">
    <citation type="submission" date="2009-12" db="EMBL/GenBank/DDBJ databases">
        <title>The Genome Sequence of Anolis carolinensis (Green Anole Lizard).</title>
        <authorList>
            <consortium name="The Genome Sequencing Platform"/>
            <person name="Di Palma F."/>
            <person name="Alfoldi J."/>
            <person name="Heiman D."/>
            <person name="Young S."/>
            <person name="Grabherr M."/>
            <person name="Johnson J."/>
            <person name="Lander E.S."/>
            <person name="Lindblad-Toh K."/>
        </authorList>
    </citation>
    <scope>NUCLEOTIDE SEQUENCE [LARGE SCALE GENOMIC DNA]</scope>
    <source>
        <strain evidence="1">JBL SC #1</strain>
    </source>
</reference>
<organism evidence="1 2">
    <name type="scientific">Anolis carolinensis</name>
    <name type="common">Green anole</name>
    <name type="synonym">American chameleon</name>
    <dbReference type="NCBI Taxonomy" id="28377"/>
    <lineage>
        <taxon>Eukaryota</taxon>
        <taxon>Metazoa</taxon>
        <taxon>Chordata</taxon>
        <taxon>Craniata</taxon>
        <taxon>Vertebrata</taxon>
        <taxon>Euteleostomi</taxon>
        <taxon>Lepidosauria</taxon>
        <taxon>Squamata</taxon>
        <taxon>Bifurcata</taxon>
        <taxon>Unidentata</taxon>
        <taxon>Episquamata</taxon>
        <taxon>Toxicofera</taxon>
        <taxon>Iguania</taxon>
        <taxon>Dactyloidae</taxon>
        <taxon>Anolis</taxon>
    </lineage>
</organism>
<evidence type="ECO:0000313" key="2">
    <source>
        <dbReference type="Proteomes" id="UP000001646"/>
    </source>
</evidence>
<dbReference type="Ensembl" id="ENSACAT00000050760.1">
    <property type="protein sequence ID" value="ENSACAP00000024669.1"/>
    <property type="gene ID" value="ENSACAG00000042510.1"/>
</dbReference>
<name>A0A803SNX9_ANOCA</name>
<evidence type="ECO:0000313" key="1">
    <source>
        <dbReference type="Ensembl" id="ENSACAP00000024669.1"/>
    </source>
</evidence>
<dbReference type="Proteomes" id="UP000001646">
    <property type="component" value="Unplaced"/>
</dbReference>
<dbReference type="InParanoid" id="A0A803SNX9"/>
<reference evidence="1" key="3">
    <citation type="submission" date="2025-09" db="UniProtKB">
        <authorList>
            <consortium name="Ensembl"/>
        </authorList>
    </citation>
    <scope>IDENTIFICATION</scope>
</reference>
<keyword evidence="2" id="KW-1185">Reference proteome</keyword>
<dbReference type="AlphaFoldDB" id="A0A803SNX9"/>
<reference evidence="1" key="2">
    <citation type="submission" date="2025-08" db="UniProtKB">
        <authorList>
            <consortium name="Ensembl"/>
        </authorList>
    </citation>
    <scope>IDENTIFICATION</scope>
</reference>